<protein>
    <submittedName>
        <fullName evidence="1">Uncharacterized protein</fullName>
    </submittedName>
</protein>
<evidence type="ECO:0000313" key="1">
    <source>
        <dbReference type="EMBL" id="CAF2139464.1"/>
    </source>
</evidence>
<organism evidence="1 2">
    <name type="scientific">Rotaria magnacalcarata</name>
    <dbReference type="NCBI Taxonomy" id="392030"/>
    <lineage>
        <taxon>Eukaryota</taxon>
        <taxon>Metazoa</taxon>
        <taxon>Spiralia</taxon>
        <taxon>Gnathifera</taxon>
        <taxon>Rotifera</taxon>
        <taxon>Eurotatoria</taxon>
        <taxon>Bdelloidea</taxon>
        <taxon>Philodinida</taxon>
        <taxon>Philodinidae</taxon>
        <taxon>Rotaria</taxon>
    </lineage>
</organism>
<gene>
    <name evidence="1" type="ORF">MBJ925_LOCUS29239</name>
</gene>
<dbReference type="Proteomes" id="UP000663824">
    <property type="component" value="Unassembled WGS sequence"/>
</dbReference>
<proteinExistence type="predicted"/>
<evidence type="ECO:0000313" key="2">
    <source>
        <dbReference type="Proteomes" id="UP000663824"/>
    </source>
</evidence>
<sequence>QYQTNNICRNYTWERTMKIDF</sequence>
<dbReference type="EMBL" id="CAJNRE010015628">
    <property type="protein sequence ID" value="CAF2139464.1"/>
    <property type="molecule type" value="Genomic_DNA"/>
</dbReference>
<comment type="caution">
    <text evidence="1">The sequence shown here is derived from an EMBL/GenBank/DDBJ whole genome shotgun (WGS) entry which is preliminary data.</text>
</comment>
<reference evidence="1" key="1">
    <citation type="submission" date="2021-02" db="EMBL/GenBank/DDBJ databases">
        <authorList>
            <person name="Nowell W R."/>
        </authorList>
    </citation>
    <scope>NUCLEOTIDE SEQUENCE</scope>
</reference>
<dbReference type="AlphaFoldDB" id="A0A816WYH2"/>
<name>A0A816WYH2_9BILA</name>
<feature type="non-terminal residue" evidence="1">
    <location>
        <position position="1"/>
    </location>
</feature>
<accession>A0A816WYH2</accession>